<dbReference type="AlphaFoldDB" id="A0A7K1UAK9"/>
<name>A0A7K1UAK9_9BACT</name>
<dbReference type="InterPro" id="IPR043425">
    <property type="entry name" value="NusG-like"/>
</dbReference>
<keyword evidence="6" id="KW-1185">Reference proteome</keyword>
<keyword evidence="1" id="KW-0889">Transcription antitermination</keyword>
<dbReference type="SUPFAM" id="SSF82679">
    <property type="entry name" value="N-utilization substance G protein NusG, N-terminal domain"/>
    <property type="match status" value="1"/>
</dbReference>
<sequence>MSQGQKESKKWYVLYTRPKFERKICKETDYLHIEHYLPLLTVNRRWSDRIKKIEEPLFSSYVFVKTNIRRGIDLLQIPGVIRFVASEGRPAEIQEGEIDRIRLIESQGNDLQREDYFTAGDEVIVTKGAFMGMKGILVGSLENGARLLIRLSLLKQAISVEMPVGDLMKIS</sequence>
<dbReference type="Pfam" id="PF02357">
    <property type="entry name" value="NusG"/>
    <property type="match status" value="1"/>
</dbReference>
<dbReference type="PANTHER" id="PTHR30265:SF4">
    <property type="entry name" value="KOW MOTIF FAMILY PROTEIN, EXPRESSED"/>
    <property type="match status" value="1"/>
</dbReference>
<organism evidence="5 6">
    <name type="scientific">Chitinophaga tropicalis</name>
    <dbReference type="NCBI Taxonomy" id="2683588"/>
    <lineage>
        <taxon>Bacteria</taxon>
        <taxon>Pseudomonadati</taxon>
        <taxon>Bacteroidota</taxon>
        <taxon>Chitinophagia</taxon>
        <taxon>Chitinophagales</taxon>
        <taxon>Chitinophagaceae</taxon>
        <taxon>Chitinophaga</taxon>
    </lineage>
</organism>
<feature type="domain" description="NusG-like N-terminal" evidence="4">
    <location>
        <begin position="9"/>
        <end position="102"/>
    </location>
</feature>
<evidence type="ECO:0000313" key="5">
    <source>
        <dbReference type="EMBL" id="MVT11412.1"/>
    </source>
</evidence>
<proteinExistence type="predicted"/>
<evidence type="ECO:0000313" key="6">
    <source>
        <dbReference type="Proteomes" id="UP000461730"/>
    </source>
</evidence>
<keyword evidence="3" id="KW-0804">Transcription</keyword>
<reference evidence="5 6" key="1">
    <citation type="submission" date="2019-12" db="EMBL/GenBank/DDBJ databases">
        <title>Chitinophaga sp. strain ysch24 (GDMCC 1.1355), whole genome shotgun sequence.</title>
        <authorList>
            <person name="Zhang X."/>
        </authorList>
    </citation>
    <scope>NUCLEOTIDE SEQUENCE [LARGE SCALE GENOMIC DNA]</scope>
    <source>
        <strain evidence="6">ysch24</strain>
    </source>
</reference>
<dbReference type="InterPro" id="IPR006645">
    <property type="entry name" value="NGN-like_dom"/>
</dbReference>
<gene>
    <name evidence="5" type="ORF">GO493_24315</name>
</gene>
<dbReference type="SUPFAM" id="SSF50104">
    <property type="entry name" value="Translation proteins SH3-like domain"/>
    <property type="match status" value="1"/>
</dbReference>
<dbReference type="EMBL" id="WRXN01000013">
    <property type="protein sequence ID" value="MVT11412.1"/>
    <property type="molecule type" value="Genomic_DNA"/>
</dbReference>
<protein>
    <submittedName>
        <fullName evidence="5">UpxY family transcription antiterminator</fullName>
    </submittedName>
</protein>
<dbReference type="PANTHER" id="PTHR30265">
    <property type="entry name" value="RHO-INTERACTING TRANSCRIPTION TERMINATION FACTOR NUSG"/>
    <property type="match status" value="1"/>
</dbReference>
<accession>A0A7K1UAK9</accession>
<dbReference type="CDD" id="cd09895">
    <property type="entry name" value="NGN_SP_UpxY"/>
    <property type="match status" value="1"/>
</dbReference>
<dbReference type="GO" id="GO:0031564">
    <property type="term" value="P:transcription antitermination"/>
    <property type="evidence" value="ECO:0007669"/>
    <property type="project" value="UniProtKB-KW"/>
</dbReference>
<keyword evidence="2" id="KW-0805">Transcription regulation</keyword>
<dbReference type="InterPro" id="IPR008991">
    <property type="entry name" value="Translation_prot_SH3-like_sf"/>
</dbReference>
<dbReference type="NCBIfam" id="NF033644">
    <property type="entry name" value="antiterm_UpxY"/>
    <property type="match status" value="1"/>
</dbReference>
<evidence type="ECO:0000256" key="3">
    <source>
        <dbReference type="ARBA" id="ARBA00023163"/>
    </source>
</evidence>
<evidence type="ECO:0000256" key="2">
    <source>
        <dbReference type="ARBA" id="ARBA00023015"/>
    </source>
</evidence>
<evidence type="ECO:0000256" key="1">
    <source>
        <dbReference type="ARBA" id="ARBA00022814"/>
    </source>
</evidence>
<dbReference type="Proteomes" id="UP000461730">
    <property type="component" value="Unassembled WGS sequence"/>
</dbReference>
<dbReference type="RefSeq" id="WP_157308839.1">
    <property type="nucleotide sequence ID" value="NZ_WRXN01000013.1"/>
</dbReference>
<dbReference type="GO" id="GO:0006354">
    <property type="term" value="P:DNA-templated transcription elongation"/>
    <property type="evidence" value="ECO:0007669"/>
    <property type="project" value="InterPro"/>
</dbReference>
<dbReference type="InterPro" id="IPR036735">
    <property type="entry name" value="NGN_dom_sf"/>
</dbReference>
<evidence type="ECO:0000259" key="4">
    <source>
        <dbReference type="Pfam" id="PF02357"/>
    </source>
</evidence>
<dbReference type="Gene3D" id="3.30.70.940">
    <property type="entry name" value="NusG, N-terminal domain"/>
    <property type="match status" value="1"/>
</dbReference>
<comment type="caution">
    <text evidence="5">The sequence shown here is derived from an EMBL/GenBank/DDBJ whole genome shotgun (WGS) entry which is preliminary data.</text>
</comment>